<evidence type="ECO:0000313" key="2">
    <source>
        <dbReference type="EMBL" id="PGH15305.1"/>
    </source>
</evidence>
<dbReference type="Proteomes" id="UP000223968">
    <property type="component" value="Unassembled WGS sequence"/>
</dbReference>
<evidence type="ECO:0000256" key="1">
    <source>
        <dbReference type="SAM" id="MobiDB-lite"/>
    </source>
</evidence>
<feature type="region of interest" description="Disordered" evidence="1">
    <location>
        <begin position="70"/>
        <end position="101"/>
    </location>
</feature>
<feature type="compositionally biased region" description="Basic and acidic residues" evidence="1">
    <location>
        <begin position="70"/>
        <end position="84"/>
    </location>
</feature>
<feature type="region of interest" description="Disordered" evidence="1">
    <location>
        <begin position="153"/>
        <end position="175"/>
    </location>
</feature>
<comment type="caution">
    <text evidence="2">The sequence shown here is derived from an EMBL/GenBank/DDBJ whole genome shotgun (WGS) entry which is preliminary data.</text>
</comment>
<reference evidence="2 3" key="1">
    <citation type="submission" date="2017-10" db="EMBL/GenBank/DDBJ databases">
        <title>Comparative genomics in systemic dimorphic fungi from Ajellomycetaceae.</title>
        <authorList>
            <person name="Munoz J.F."/>
            <person name="Mcewen J.G."/>
            <person name="Clay O.K."/>
            <person name="Cuomo C.A."/>
        </authorList>
    </citation>
    <scope>NUCLEOTIDE SEQUENCE [LARGE SCALE GENOMIC DNA]</scope>
    <source>
        <strain evidence="2 3">UAMH5409</strain>
    </source>
</reference>
<accession>A0A2B7Y283</accession>
<dbReference type="EMBL" id="PDNB01000026">
    <property type="protein sequence ID" value="PGH15305.1"/>
    <property type="molecule type" value="Genomic_DNA"/>
</dbReference>
<feature type="region of interest" description="Disordered" evidence="1">
    <location>
        <begin position="1"/>
        <end position="20"/>
    </location>
</feature>
<evidence type="ECO:0000313" key="3">
    <source>
        <dbReference type="Proteomes" id="UP000223968"/>
    </source>
</evidence>
<keyword evidence="3" id="KW-1185">Reference proteome</keyword>
<sequence>MASSYGNETATETMSPSNSPATAIQCASKINFFSTDWTVYSAFNESKQQPDVCRNACFLDAIDVNTVVPADRKGRTPADREPAKPELLSTSESPAVSSPASSMADIYTPFSSTCSSPAPKVIHLKSILKNPLNPRNPHGFEKMAFGFQDADEYDADSDMDEDDDDMSEDDGSDIDDYNGLDDYGDEYSDDEGSFICFVNTVHFSDKDEIRIIPGRHENGDSHAEPEMTFHEQAQRIKGSKHALFEPYSVNKKEYDSSEHGPDLVDIDKQLFVAYVNGIRNMGADDYQPVVLSRTLNADPCDVEVIPIIEYQVNSYLDRVLESLLGFFPHLFGTDEYNRILDNAEAVTSFDDYNGVIYEPSSSLFQRAITDQLATKLADGPIAHEDHLILDWAAGELIEPLGRQALFRWG</sequence>
<protein>
    <submittedName>
        <fullName evidence="2">Uncharacterized protein</fullName>
    </submittedName>
</protein>
<name>A0A2B7Y283_9EURO</name>
<dbReference type="OrthoDB" id="4199007at2759"/>
<gene>
    <name evidence="2" type="ORF">AJ79_02470</name>
</gene>
<proteinExistence type="predicted"/>
<organism evidence="2 3">
    <name type="scientific">Helicocarpus griseus UAMH5409</name>
    <dbReference type="NCBI Taxonomy" id="1447875"/>
    <lineage>
        <taxon>Eukaryota</taxon>
        <taxon>Fungi</taxon>
        <taxon>Dikarya</taxon>
        <taxon>Ascomycota</taxon>
        <taxon>Pezizomycotina</taxon>
        <taxon>Eurotiomycetes</taxon>
        <taxon>Eurotiomycetidae</taxon>
        <taxon>Onygenales</taxon>
        <taxon>Ajellomycetaceae</taxon>
        <taxon>Helicocarpus</taxon>
    </lineage>
</organism>
<dbReference type="AlphaFoldDB" id="A0A2B7Y283"/>
<feature type="compositionally biased region" description="Low complexity" evidence="1">
    <location>
        <begin position="89"/>
        <end position="101"/>
    </location>
</feature>